<dbReference type="PRINTS" id="PR00320">
    <property type="entry name" value="GPROTEINBRPT"/>
</dbReference>
<feature type="coiled-coil region" evidence="4">
    <location>
        <begin position="463"/>
        <end position="497"/>
    </location>
</feature>
<dbReference type="InterPro" id="IPR015943">
    <property type="entry name" value="WD40/YVTN_repeat-like_dom_sf"/>
</dbReference>
<dbReference type="GO" id="GO:0005525">
    <property type="term" value="F:GTP binding"/>
    <property type="evidence" value="ECO:0007669"/>
    <property type="project" value="InterPro"/>
</dbReference>
<dbReference type="InterPro" id="IPR001680">
    <property type="entry name" value="WD40_rpt"/>
</dbReference>
<accession>A0A8H5CGH3</accession>
<dbReference type="Gene3D" id="3.40.50.300">
    <property type="entry name" value="P-loop containing nucleotide triphosphate hydrolases"/>
    <property type="match status" value="1"/>
</dbReference>
<feature type="repeat" description="WD" evidence="3">
    <location>
        <begin position="630"/>
        <end position="671"/>
    </location>
</feature>
<dbReference type="Gene3D" id="2.130.10.10">
    <property type="entry name" value="YVTN repeat-like/Quinoprotein amine dehydrogenase"/>
    <property type="match status" value="3"/>
</dbReference>
<dbReference type="PANTHER" id="PTHR19848">
    <property type="entry name" value="WD40 REPEAT PROTEIN"/>
    <property type="match status" value="1"/>
</dbReference>
<dbReference type="PROSITE" id="PS50294">
    <property type="entry name" value="WD_REPEATS_REGION"/>
    <property type="match status" value="6"/>
</dbReference>
<dbReference type="CDD" id="cd00200">
    <property type="entry name" value="WD40"/>
    <property type="match status" value="1"/>
</dbReference>
<dbReference type="OrthoDB" id="3100778at2759"/>
<keyword evidence="9" id="KW-1185">Reference proteome</keyword>
<keyword evidence="4" id="KW-0175">Coiled coil</keyword>
<name>A0A8H5CGH3_9AGAR</name>
<feature type="repeat" description="WD" evidence="3">
    <location>
        <begin position="889"/>
        <end position="920"/>
    </location>
</feature>
<dbReference type="Pfam" id="PF23342">
    <property type="entry name" value="WDR90_beta-prop_4th"/>
    <property type="match status" value="1"/>
</dbReference>
<dbReference type="PANTHER" id="PTHR19848:SF8">
    <property type="entry name" value="F-BOX AND WD REPEAT DOMAIN CONTAINING 7"/>
    <property type="match status" value="1"/>
</dbReference>
<feature type="compositionally biased region" description="Basic and acidic residues" evidence="5">
    <location>
        <begin position="35"/>
        <end position="44"/>
    </location>
</feature>
<feature type="domain" description="G" evidence="6">
    <location>
        <begin position="73"/>
        <end position="144"/>
    </location>
</feature>
<evidence type="ECO:0008006" key="10">
    <source>
        <dbReference type="Google" id="ProtNLM"/>
    </source>
</evidence>
<evidence type="ECO:0000313" key="8">
    <source>
        <dbReference type="EMBL" id="KAF5340328.1"/>
    </source>
</evidence>
<dbReference type="AlphaFoldDB" id="A0A8H5CGH3"/>
<feature type="repeat" description="WD" evidence="3">
    <location>
        <begin position="797"/>
        <end position="838"/>
    </location>
</feature>
<protein>
    <recommendedName>
        <fullName evidence="10">G domain-containing protein</fullName>
    </recommendedName>
</protein>
<feature type="coiled-coil region" evidence="4">
    <location>
        <begin position="374"/>
        <end position="401"/>
    </location>
</feature>
<dbReference type="PROSITE" id="PS50082">
    <property type="entry name" value="WD_REPEATS_2"/>
    <property type="match status" value="7"/>
</dbReference>
<feature type="repeat" description="WD" evidence="3">
    <location>
        <begin position="672"/>
        <end position="713"/>
    </location>
</feature>
<evidence type="ECO:0000256" key="1">
    <source>
        <dbReference type="ARBA" id="ARBA00022574"/>
    </source>
</evidence>
<evidence type="ECO:0000256" key="2">
    <source>
        <dbReference type="ARBA" id="ARBA00022737"/>
    </source>
</evidence>
<dbReference type="InterPro" id="IPR020472">
    <property type="entry name" value="WD40_PAC1"/>
</dbReference>
<dbReference type="Pfam" id="PF01926">
    <property type="entry name" value="MMR_HSR1"/>
    <property type="match status" value="1"/>
</dbReference>
<dbReference type="SMART" id="SM00320">
    <property type="entry name" value="WD40"/>
    <property type="match status" value="7"/>
</dbReference>
<dbReference type="InterPro" id="IPR055440">
    <property type="entry name" value="Beta-prop_WDR90_4th"/>
</dbReference>
<feature type="repeat" description="WD" evidence="3">
    <location>
        <begin position="756"/>
        <end position="797"/>
    </location>
</feature>
<evidence type="ECO:0000313" key="9">
    <source>
        <dbReference type="Proteomes" id="UP000541558"/>
    </source>
</evidence>
<sequence length="920" mass="101127">MSSQPQTDVLVTTSPEVIQLSLVLEPSSSAPIDNGIDRQDDAESGKPSFSPDHSNAAFRNLAKEIKKEMVEHTIVLLGRSDAGKTTFIKAVQHAVDAAIPGPPATEAPTSGIVEYDVPLPDGKTLKFVDTPGFDGYEAGGEGAMETEEILRVLEEHLATNGTSVPVSHVLVFLNANDMATTEFKPRARRTFERLFPNAQVACVTTRWDQIEEDEGRQITAEEAQSKEESLYASGISSGSLLEYLHGGRPNREGDILHFRSGLPIEAYSSPLNIMLKLFARPGSDTTLEERLAAVTKERDELAAKYTLLLQEKQAPTAVDDAAPPKEAVRTPRTRQQRLLDTIDRFSAQVFEMVAELEREALDVADECAADRAAFEAASAAIKEAEGRLAESAERVKVAEEDRAHMGQGLDALRELEGSLSKRLDELGMKGARPSVGVWPSVTEQLSSRLEHTQGFISEMEGWKSAAEDYCQKSRQEMEQAAAEMKKWEHIKQGKERELNEWLSPESERLLEERETFQALQETLCTSLDAMRKGLKESWEGKLGGEHLFWERLGDYVVKPEILAHPGDWAPVIESFYETDVTLALTQRMAKLHSTVVQRLKAREDMIKREWKKYVKDIFLLKVLPPPPPPLMGHSDRVWGVAFSWDGMKIVSGSEDKTVRVWDALTGTVQLVLEGHCSTVTSVAFSPDGERIISGSSDKTVRVWDALTGRVERDLVGHTDAVWSVAFSADGSRIVSGSKDKTVRVWDASTGQVQRILEGHTGMVYSVVFSGEGSKIISGSDDKTVRVWDASTGGVHKVLQEENQIESVAVSADGLWIVTGLSNGMVKVWNLLEGRVLRVLKGHSGNARSVALSQDGSWIVSGSYDDTLRVWDASTGTARSVNNGHGSSDVNTVALSRDGRRVASGSDDRTVRLWDMAPLTL</sequence>
<keyword evidence="2" id="KW-0677">Repeat</keyword>
<feature type="region of interest" description="Disordered" evidence="5">
    <location>
        <begin position="29"/>
        <end position="55"/>
    </location>
</feature>
<dbReference type="SUPFAM" id="SSF52540">
    <property type="entry name" value="P-loop containing nucleoside triphosphate hydrolases"/>
    <property type="match status" value="1"/>
</dbReference>
<dbReference type="InterPro" id="IPR036322">
    <property type="entry name" value="WD40_repeat_dom_sf"/>
</dbReference>
<dbReference type="PROSITE" id="PS00678">
    <property type="entry name" value="WD_REPEATS_1"/>
    <property type="match status" value="5"/>
</dbReference>
<evidence type="ECO:0000256" key="4">
    <source>
        <dbReference type="SAM" id="Coils"/>
    </source>
</evidence>
<feature type="domain" description="WDR90 4th beta-propeller" evidence="7">
    <location>
        <begin position="637"/>
        <end position="769"/>
    </location>
</feature>
<keyword evidence="1 3" id="KW-0853">WD repeat</keyword>
<proteinExistence type="predicted"/>
<evidence type="ECO:0000256" key="3">
    <source>
        <dbReference type="PROSITE-ProRule" id="PRU00221"/>
    </source>
</evidence>
<dbReference type="InterPro" id="IPR006073">
    <property type="entry name" value="GTP-bd"/>
</dbReference>
<dbReference type="InterPro" id="IPR027417">
    <property type="entry name" value="P-loop_NTPase"/>
</dbReference>
<comment type="caution">
    <text evidence="8">The sequence shown here is derived from an EMBL/GenBank/DDBJ whole genome shotgun (WGS) entry which is preliminary data.</text>
</comment>
<evidence type="ECO:0000256" key="5">
    <source>
        <dbReference type="SAM" id="MobiDB-lite"/>
    </source>
</evidence>
<gene>
    <name evidence="8" type="ORF">D9611_007943</name>
</gene>
<evidence type="ECO:0000259" key="6">
    <source>
        <dbReference type="Pfam" id="PF01926"/>
    </source>
</evidence>
<dbReference type="Proteomes" id="UP000541558">
    <property type="component" value="Unassembled WGS sequence"/>
</dbReference>
<feature type="repeat" description="WD" evidence="3">
    <location>
        <begin position="839"/>
        <end position="880"/>
    </location>
</feature>
<evidence type="ECO:0000259" key="7">
    <source>
        <dbReference type="Pfam" id="PF23342"/>
    </source>
</evidence>
<organism evidence="8 9">
    <name type="scientific">Ephemerocybe angulata</name>
    <dbReference type="NCBI Taxonomy" id="980116"/>
    <lineage>
        <taxon>Eukaryota</taxon>
        <taxon>Fungi</taxon>
        <taxon>Dikarya</taxon>
        <taxon>Basidiomycota</taxon>
        <taxon>Agaricomycotina</taxon>
        <taxon>Agaricomycetes</taxon>
        <taxon>Agaricomycetidae</taxon>
        <taxon>Agaricales</taxon>
        <taxon>Agaricineae</taxon>
        <taxon>Psathyrellaceae</taxon>
        <taxon>Ephemerocybe</taxon>
    </lineage>
</organism>
<dbReference type="SUPFAM" id="SSF50978">
    <property type="entry name" value="WD40 repeat-like"/>
    <property type="match status" value="1"/>
</dbReference>
<dbReference type="InterPro" id="IPR019775">
    <property type="entry name" value="WD40_repeat_CS"/>
</dbReference>
<reference evidence="8 9" key="1">
    <citation type="journal article" date="2020" name="ISME J.">
        <title>Uncovering the hidden diversity of litter-decomposition mechanisms in mushroom-forming fungi.</title>
        <authorList>
            <person name="Floudas D."/>
            <person name="Bentzer J."/>
            <person name="Ahren D."/>
            <person name="Johansson T."/>
            <person name="Persson P."/>
            <person name="Tunlid A."/>
        </authorList>
    </citation>
    <scope>NUCLEOTIDE SEQUENCE [LARGE SCALE GENOMIC DNA]</scope>
    <source>
        <strain evidence="8 9">CBS 175.51</strain>
    </source>
</reference>
<feature type="repeat" description="WD" evidence="3">
    <location>
        <begin position="714"/>
        <end position="755"/>
    </location>
</feature>
<dbReference type="EMBL" id="JAACJK010000004">
    <property type="protein sequence ID" value="KAF5340328.1"/>
    <property type="molecule type" value="Genomic_DNA"/>
</dbReference>
<dbReference type="Pfam" id="PF00400">
    <property type="entry name" value="WD40"/>
    <property type="match status" value="3"/>
</dbReference>